<feature type="transmembrane region" description="Helical" evidence="1">
    <location>
        <begin position="38"/>
        <end position="60"/>
    </location>
</feature>
<accession>A0A1W0X9I5</accession>
<evidence type="ECO:0000313" key="2">
    <source>
        <dbReference type="EMBL" id="OQV24199.1"/>
    </source>
</evidence>
<organism evidence="2 3">
    <name type="scientific">Hypsibius exemplaris</name>
    <name type="common">Freshwater tardigrade</name>
    <dbReference type="NCBI Taxonomy" id="2072580"/>
    <lineage>
        <taxon>Eukaryota</taxon>
        <taxon>Metazoa</taxon>
        <taxon>Ecdysozoa</taxon>
        <taxon>Tardigrada</taxon>
        <taxon>Eutardigrada</taxon>
        <taxon>Parachela</taxon>
        <taxon>Hypsibioidea</taxon>
        <taxon>Hypsibiidae</taxon>
        <taxon>Hypsibius</taxon>
    </lineage>
</organism>
<protein>
    <submittedName>
        <fullName evidence="2">Uncharacterized protein</fullName>
    </submittedName>
</protein>
<keyword evidence="3" id="KW-1185">Reference proteome</keyword>
<proteinExistence type="predicted"/>
<keyword evidence="1" id="KW-1133">Transmembrane helix</keyword>
<dbReference type="Proteomes" id="UP000192578">
    <property type="component" value="Unassembled WGS sequence"/>
</dbReference>
<dbReference type="AlphaFoldDB" id="A0A1W0X9I5"/>
<comment type="caution">
    <text evidence="2">The sequence shown here is derived from an EMBL/GenBank/DDBJ whole genome shotgun (WGS) entry which is preliminary data.</text>
</comment>
<keyword evidence="1" id="KW-0472">Membrane</keyword>
<evidence type="ECO:0000313" key="3">
    <source>
        <dbReference type="Proteomes" id="UP000192578"/>
    </source>
</evidence>
<name>A0A1W0X9I5_HYPEX</name>
<sequence>MGTVTSFECEDFHCSGKVSDSAKTTIYFYNKITSYSTFRAQVAGGCVAVLVTLVGMLGSLHRIFRYQFLLGSDWWQLDDTVFNMDIKRGRSRRSLLYTSVMSLSRWAPKNPYTIIFVGLL</sequence>
<keyword evidence="1" id="KW-0812">Transmembrane</keyword>
<evidence type="ECO:0000256" key="1">
    <source>
        <dbReference type="SAM" id="Phobius"/>
    </source>
</evidence>
<gene>
    <name evidence="2" type="ORF">BV898_02146</name>
</gene>
<dbReference type="EMBL" id="MTYJ01000008">
    <property type="protein sequence ID" value="OQV24199.1"/>
    <property type="molecule type" value="Genomic_DNA"/>
</dbReference>
<reference evidence="3" key="1">
    <citation type="submission" date="2017-01" db="EMBL/GenBank/DDBJ databases">
        <title>Comparative genomics of anhydrobiosis in the tardigrade Hypsibius dujardini.</title>
        <authorList>
            <person name="Yoshida Y."/>
            <person name="Koutsovoulos G."/>
            <person name="Laetsch D."/>
            <person name="Stevens L."/>
            <person name="Kumar S."/>
            <person name="Horikawa D."/>
            <person name="Ishino K."/>
            <person name="Komine S."/>
            <person name="Tomita M."/>
            <person name="Blaxter M."/>
            <person name="Arakawa K."/>
        </authorList>
    </citation>
    <scope>NUCLEOTIDE SEQUENCE [LARGE SCALE GENOMIC DNA]</scope>
    <source>
        <strain evidence="3">Z151</strain>
    </source>
</reference>